<dbReference type="GO" id="GO:0016757">
    <property type="term" value="F:glycosyltransferase activity"/>
    <property type="evidence" value="ECO:0007669"/>
    <property type="project" value="UniProtKB-KW"/>
</dbReference>
<dbReference type="Pfam" id="PF03016">
    <property type="entry name" value="Exostosin_GT47"/>
    <property type="match status" value="1"/>
</dbReference>
<comment type="subcellular location">
    <subcellularLocation>
        <location evidence="1">Golgi apparatus membrane</location>
        <topology evidence="1">Single-pass type II membrane protein</topology>
    </subcellularLocation>
</comment>
<evidence type="ECO:0000256" key="6">
    <source>
        <dbReference type="SAM" id="MobiDB-lite"/>
    </source>
</evidence>
<dbReference type="AlphaFoldDB" id="A0AAV1CL65"/>
<keyword evidence="3" id="KW-0808">Transferase</keyword>
<dbReference type="PANTHER" id="PTHR11062:SF59">
    <property type="entry name" value="EXOSTOSIN FAMILY PROTEIN"/>
    <property type="match status" value="1"/>
</dbReference>
<accession>A0AAV1CL65</accession>
<evidence type="ECO:0000313" key="8">
    <source>
        <dbReference type="EMBL" id="CAI9095745.1"/>
    </source>
</evidence>
<keyword evidence="4" id="KW-0812">Transmembrane</keyword>
<name>A0AAV1CL65_OLDCO</name>
<dbReference type="PANTHER" id="PTHR11062">
    <property type="entry name" value="EXOSTOSIN HEPARAN SULFATE GLYCOSYLTRANSFERASE -RELATED"/>
    <property type="match status" value="1"/>
</dbReference>
<feature type="compositionally biased region" description="Basic residues" evidence="6">
    <location>
        <begin position="128"/>
        <end position="138"/>
    </location>
</feature>
<evidence type="ECO:0000256" key="3">
    <source>
        <dbReference type="ARBA" id="ARBA00022676"/>
    </source>
</evidence>
<evidence type="ECO:0000313" key="9">
    <source>
        <dbReference type="Proteomes" id="UP001161247"/>
    </source>
</evidence>
<gene>
    <name evidence="8" type="ORF">OLC1_LOCUS6649</name>
</gene>
<evidence type="ECO:0000259" key="7">
    <source>
        <dbReference type="Pfam" id="PF03016"/>
    </source>
</evidence>
<feature type="domain" description="Exostosin GT47" evidence="7">
    <location>
        <begin position="216"/>
        <end position="354"/>
    </location>
</feature>
<evidence type="ECO:0000256" key="5">
    <source>
        <dbReference type="ARBA" id="ARBA00023034"/>
    </source>
</evidence>
<keyword evidence="5" id="KW-0333">Golgi apparatus</keyword>
<comment type="similarity">
    <text evidence="2">Belongs to the glycosyltransferase 47 family.</text>
</comment>
<organism evidence="8 9">
    <name type="scientific">Oldenlandia corymbosa var. corymbosa</name>
    <dbReference type="NCBI Taxonomy" id="529605"/>
    <lineage>
        <taxon>Eukaryota</taxon>
        <taxon>Viridiplantae</taxon>
        <taxon>Streptophyta</taxon>
        <taxon>Embryophyta</taxon>
        <taxon>Tracheophyta</taxon>
        <taxon>Spermatophyta</taxon>
        <taxon>Magnoliopsida</taxon>
        <taxon>eudicotyledons</taxon>
        <taxon>Gunneridae</taxon>
        <taxon>Pentapetalae</taxon>
        <taxon>asterids</taxon>
        <taxon>lamiids</taxon>
        <taxon>Gentianales</taxon>
        <taxon>Rubiaceae</taxon>
        <taxon>Rubioideae</taxon>
        <taxon>Spermacoceae</taxon>
        <taxon>Hedyotis-Oldenlandia complex</taxon>
        <taxon>Oldenlandia</taxon>
    </lineage>
</organism>
<dbReference type="EMBL" id="OX459119">
    <property type="protein sequence ID" value="CAI9095745.1"/>
    <property type="molecule type" value="Genomic_DNA"/>
</dbReference>
<feature type="region of interest" description="Disordered" evidence="6">
    <location>
        <begin position="119"/>
        <end position="155"/>
    </location>
</feature>
<protein>
    <submittedName>
        <fullName evidence="8">OLC1v1031745C1</fullName>
    </submittedName>
</protein>
<sequence length="420" mass="49201">MVPLEDEMTKLWRQITVILLFRVDWRKLLLFSSLLTIVSFVVQISRLPYPLRELVFPSSAITTSTYKNINRVTSENTHSAPGVHLATLQITPVNISQNFSAKTNQTEVKVDNVVSSRSRQINRTVASPRRRRRGRRRRKQEEVDEITTPPAPPSYANMSKEVLRRIWSLTPHEALLYAKREIENAPLVQDDPDLYAPLFHNVSTFKRSYEMMELILKVYIYKEGERPIFHQPHLQGIYSSEGWFLRLMEENKQFVARDPEKAHLFYLPYSARQLQLALYVPNSHNIRPLSIFLRDYVNMIASKYPFWNRSQGSDHFLVACHDWVRKYYAYFCVKYSLLYMSNIFSKFSVNSSHDLELLISPYTLTSGISPLVICICLTKLVQQNFVSKFLDLIRRNVNECKQINYNLYVHLSSYCCPCFC</sequence>
<keyword evidence="9" id="KW-1185">Reference proteome</keyword>
<evidence type="ECO:0000256" key="2">
    <source>
        <dbReference type="ARBA" id="ARBA00010271"/>
    </source>
</evidence>
<reference evidence="8" key="1">
    <citation type="submission" date="2023-03" db="EMBL/GenBank/DDBJ databases">
        <authorList>
            <person name="Julca I."/>
        </authorList>
    </citation>
    <scope>NUCLEOTIDE SEQUENCE</scope>
</reference>
<dbReference type="InterPro" id="IPR004263">
    <property type="entry name" value="Exostosin"/>
</dbReference>
<evidence type="ECO:0000256" key="4">
    <source>
        <dbReference type="ARBA" id="ARBA00022968"/>
    </source>
</evidence>
<proteinExistence type="inferred from homology"/>
<evidence type="ECO:0000256" key="1">
    <source>
        <dbReference type="ARBA" id="ARBA00004323"/>
    </source>
</evidence>
<dbReference type="InterPro" id="IPR040911">
    <property type="entry name" value="Exostosin_GT47"/>
</dbReference>
<keyword evidence="3" id="KW-0328">Glycosyltransferase</keyword>
<dbReference type="Proteomes" id="UP001161247">
    <property type="component" value="Chromosome 2"/>
</dbReference>
<dbReference type="GO" id="GO:0000139">
    <property type="term" value="C:Golgi membrane"/>
    <property type="evidence" value="ECO:0007669"/>
    <property type="project" value="UniProtKB-SubCell"/>
</dbReference>
<keyword evidence="4" id="KW-0735">Signal-anchor</keyword>